<accession>A0ABN2TF79</accession>
<reference evidence="2 3" key="1">
    <citation type="journal article" date="2019" name="Int. J. Syst. Evol. Microbiol.">
        <title>The Global Catalogue of Microorganisms (GCM) 10K type strain sequencing project: providing services to taxonomists for standard genome sequencing and annotation.</title>
        <authorList>
            <consortium name="The Broad Institute Genomics Platform"/>
            <consortium name="The Broad Institute Genome Sequencing Center for Infectious Disease"/>
            <person name="Wu L."/>
            <person name="Ma J."/>
        </authorList>
    </citation>
    <scope>NUCLEOTIDE SEQUENCE [LARGE SCALE GENOMIC DNA]</scope>
    <source>
        <strain evidence="2 3">JCM 16013</strain>
    </source>
</reference>
<dbReference type="PANTHER" id="PTHR35010">
    <property type="entry name" value="BLL4672 PROTEIN-RELATED"/>
    <property type="match status" value="1"/>
</dbReference>
<dbReference type="PANTHER" id="PTHR35010:SF2">
    <property type="entry name" value="BLL4672 PROTEIN"/>
    <property type="match status" value="1"/>
</dbReference>
<name>A0ABN2TF79_9ACTN</name>
<feature type="domain" description="HTH cro/C1-type" evidence="1">
    <location>
        <begin position="55"/>
        <end position="102"/>
    </location>
</feature>
<dbReference type="Pfam" id="PF13560">
    <property type="entry name" value="HTH_31"/>
    <property type="match status" value="1"/>
</dbReference>
<organism evidence="2 3">
    <name type="scientific">Catenulispora subtropica</name>
    <dbReference type="NCBI Taxonomy" id="450798"/>
    <lineage>
        <taxon>Bacteria</taxon>
        <taxon>Bacillati</taxon>
        <taxon>Actinomycetota</taxon>
        <taxon>Actinomycetes</taxon>
        <taxon>Catenulisporales</taxon>
        <taxon>Catenulisporaceae</taxon>
        <taxon>Catenulispora</taxon>
    </lineage>
</organism>
<dbReference type="Gene3D" id="1.10.260.40">
    <property type="entry name" value="lambda repressor-like DNA-binding domains"/>
    <property type="match status" value="1"/>
</dbReference>
<dbReference type="EMBL" id="BAAAQM010000094">
    <property type="protein sequence ID" value="GAA2006959.1"/>
    <property type="molecule type" value="Genomic_DNA"/>
</dbReference>
<dbReference type="Proteomes" id="UP001499854">
    <property type="component" value="Unassembled WGS sequence"/>
</dbReference>
<evidence type="ECO:0000313" key="3">
    <source>
        <dbReference type="Proteomes" id="UP001499854"/>
    </source>
</evidence>
<dbReference type="SUPFAM" id="SSF47413">
    <property type="entry name" value="lambda repressor-like DNA-binding domains"/>
    <property type="match status" value="1"/>
</dbReference>
<dbReference type="Pfam" id="PF17765">
    <property type="entry name" value="MLTR_LBD"/>
    <property type="match status" value="1"/>
</dbReference>
<sequence length="317" mass="34191">MRSQGTPSPGCAPGLRERLGAMDLPELGTFLKSRRDRITPAEAGLPTGTRRRVPGLRRDEVAHLAGASVEYYTELEQGRGAQPSAQMLGALARALRLDGDERDHLFLLAGRPVATAAQGTAAYVPPAMLALLDRLAATPALIITDLHETLVQNRLATALLGPAVTGDGPAASFVHRWFTDPAARAIYPVEDHPHHSRVLVSDLRAAIARRDRDPVGRRMVARLRRASPEFARLWDRGDVAVRRGERKRIVHPALGVVEITCQNLFSEDGRQRLQFYTAPPGGPAVEQLRLLEVIGTQDLGGGVADAAVSVSPRPSPA</sequence>
<evidence type="ECO:0000259" key="1">
    <source>
        <dbReference type="PROSITE" id="PS50943"/>
    </source>
</evidence>
<dbReference type="SMART" id="SM00530">
    <property type="entry name" value="HTH_XRE"/>
    <property type="match status" value="1"/>
</dbReference>
<gene>
    <name evidence="2" type="ORF">GCM10009838_86640</name>
</gene>
<dbReference type="Gene3D" id="3.30.450.180">
    <property type="match status" value="1"/>
</dbReference>
<dbReference type="CDD" id="cd00093">
    <property type="entry name" value="HTH_XRE"/>
    <property type="match status" value="1"/>
</dbReference>
<dbReference type="InterPro" id="IPR041413">
    <property type="entry name" value="MLTR_LBD"/>
</dbReference>
<protein>
    <submittedName>
        <fullName evidence="2">Helix-turn-helix transcriptional regulator</fullName>
    </submittedName>
</protein>
<dbReference type="InterPro" id="IPR010982">
    <property type="entry name" value="Lambda_DNA-bd_dom_sf"/>
</dbReference>
<proteinExistence type="predicted"/>
<comment type="caution">
    <text evidence="2">The sequence shown here is derived from an EMBL/GenBank/DDBJ whole genome shotgun (WGS) entry which is preliminary data.</text>
</comment>
<evidence type="ECO:0000313" key="2">
    <source>
        <dbReference type="EMBL" id="GAA2006959.1"/>
    </source>
</evidence>
<dbReference type="InterPro" id="IPR001387">
    <property type="entry name" value="Cro/C1-type_HTH"/>
</dbReference>
<dbReference type="PROSITE" id="PS50943">
    <property type="entry name" value="HTH_CROC1"/>
    <property type="match status" value="1"/>
</dbReference>
<keyword evidence="3" id="KW-1185">Reference proteome</keyword>